<keyword evidence="2" id="KW-1185">Reference proteome</keyword>
<sequence>MQHQGNLVVIRIAAAFNQGVPIDFDFASQLVDGLPEKVGQNIGAVAGCIPIRLRVSGCCQPYRQLVLNGSWLRDDADGLVASFKVHRVSAPEFPDGLNVPVHGCLVVRRPVFRAQNKVLRHPAGCKGKGNPAIAKVVNHRPLLGNPCRVVKGKHAAAGADRQVLRDGRNRCT</sequence>
<accession>A0A0M7AQK0</accession>
<protein>
    <submittedName>
        <fullName evidence="1">Uncharacterized protein</fullName>
    </submittedName>
</protein>
<dbReference type="EMBL" id="CXWD01000028">
    <property type="protein sequence ID" value="CTQ76781.1"/>
    <property type="molecule type" value="Genomic_DNA"/>
</dbReference>
<organism evidence="1 2">
    <name type="scientific">Roseibium alexandrii</name>
    <dbReference type="NCBI Taxonomy" id="388408"/>
    <lineage>
        <taxon>Bacteria</taxon>
        <taxon>Pseudomonadati</taxon>
        <taxon>Pseudomonadota</taxon>
        <taxon>Alphaproteobacteria</taxon>
        <taxon>Hyphomicrobiales</taxon>
        <taxon>Stappiaceae</taxon>
        <taxon>Roseibium</taxon>
    </lineage>
</organism>
<name>A0A0M7AQK0_9HYPH</name>
<gene>
    <name evidence="1" type="ORF">LAX5112_04708</name>
</gene>
<evidence type="ECO:0000313" key="2">
    <source>
        <dbReference type="Proteomes" id="UP000053235"/>
    </source>
</evidence>
<evidence type="ECO:0000313" key="1">
    <source>
        <dbReference type="EMBL" id="CTQ76781.1"/>
    </source>
</evidence>
<dbReference type="AlphaFoldDB" id="A0A0M7AQK0"/>
<reference evidence="2" key="1">
    <citation type="submission" date="2015-07" db="EMBL/GenBank/DDBJ databases">
        <authorList>
            <person name="Rodrigo-Torres Lidia"/>
            <person name="Arahal R.David."/>
        </authorList>
    </citation>
    <scope>NUCLEOTIDE SEQUENCE [LARGE SCALE GENOMIC DNA]</scope>
    <source>
        <strain evidence="2">CECT 5112</strain>
    </source>
</reference>
<proteinExistence type="predicted"/>
<dbReference type="Proteomes" id="UP000053235">
    <property type="component" value="Unassembled WGS sequence"/>
</dbReference>